<evidence type="ECO:0000313" key="3">
    <source>
        <dbReference type="Proteomes" id="UP000321367"/>
    </source>
</evidence>
<dbReference type="OrthoDB" id="597977at2"/>
<dbReference type="GO" id="GO:0003677">
    <property type="term" value="F:DNA binding"/>
    <property type="evidence" value="ECO:0007669"/>
    <property type="project" value="InterPro"/>
</dbReference>
<dbReference type="InterPro" id="IPR010093">
    <property type="entry name" value="SinI_DNA-bd"/>
</dbReference>
<dbReference type="RefSeq" id="WP_146932266.1">
    <property type="nucleotide sequence ID" value="NZ_CBCSHZ010000008.1"/>
</dbReference>
<accession>A0A5C6ZUB8</accession>
<dbReference type="AlphaFoldDB" id="A0A5C6ZUB8"/>
<evidence type="ECO:0000313" key="2">
    <source>
        <dbReference type="EMBL" id="TXD93789.1"/>
    </source>
</evidence>
<organism evidence="2 3">
    <name type="scientific">Gillisia hiemivivida</name>
    <dbReference type="NCBI Taxonomy" id="291190"/>
    <lineage>
        <taxon>Bacteria</taxon>
        <taxon>Pseudomonadati</taxon>
        <taxon>Bacteroidota</taxon>
        <taxon>Flavobacteriia</taxon>
        <taxon>Flavobacteriales</taxon>
        <taxon>Flavobacteriaceae</taxon>
        <taxon>Gillisia</taxon>
    </lineage>
</organism>
<protein>
    <submittedName>
        <fullName evidence="2">Helix-turn-helix domain-containing protein</fullName>
    </submittedName>
</protein>
<name>A0A5C6ZUB8_9FLAO</name>
<keyword evidence="3" id="KW-1185">Reference proteome</keyword>
<reference evidence="2 3" key="1">
    <citation type="submission" date="2019-08" db="EMBL/GenBank/DDBJ databases">
        <title>Genome sequence of Gillisia hiemivivida IC154 (type strain).</title>
        <authorList>
            <person name="Bowman J.P."/>
        </authorList>
    </citation>
    <scope>NUCLEOTIDE SEQUENCE [LARGE SCALE GENOMIC DNA]</scope>
    <source>
        <strain evidence="2 3">IC154</strain>
    </source>
</reference>
<dbReference type="InterPro" id="IPR038148">
    <property type="entry name" value="Tn1545/Tn916_Xis"/>
</dbReference>
<gene>
    <name evidence="2" type="ORF">ES724_09015</name>
</gene>
<comment type="caution">
    <text evidence="2">The sequence shown here is derived from an EMBL/GenBank/DDBJ whole genome shotgun (WGS) entry which is preliminary data.</text>
</comment>
<dbReference type="EMBL" id="VORY01000008">
    <property type="protein sequence ID" value="TXD93789.1"/>
    <property type="molecule type" value="Genomic_DNA"/>
</dbReference>
<feature type="domain" description="Helix-turn-helix" evidence="1">
    <location>
        <begin position="23"/>
        <end position="73"/>
    </location>
</feature>
<dbReference type="NCBIfam" id="TIGR01764">
    <property type="entry name" value="excise"/>
    <property type="match status" value="1"/>
</dbReference>
<dbReference type="Proteomes" id="UP000321367">
    <property type="component" value="Unassembled WGS sequence"/>
</dbReference>
<sequence length="76" mass="9018">MDDLQLEDRLIRIEQLLLANKEVLTLEEACQYTGISRSYMYKLTSTEKIPYCKPRGKLIYFEKEKLNSWLLNKSNS</sequence>
<proteinExistence type="predicted"/>
<dbReference type="Gene3D" id="3.90.105.50">
    <property type="match status" value="1"/>
</dbReference>
<dbReference type="InterPro" id="IPR041657">
    <property type="entry name" value="HTH_17"/>
</dbReference>
<evidence type="ECO:0000259" key="1">
    <source>
        <dbReference type="Pfam" id="PF12728"/>
    </source>
</evidence>
<dbReference type="Pfam" id="PF12728">
    <property type="entry name" value="HTH_17"/>
    <property type="match status" value="1"/>
</dbReference>